<dbReference type="Proteomes" id="UP001366085">
    <property type="component" value="Unassembled WGS sequence"/>
</dbReference>
<protein>
    <submittedName>
        <fullName evidence="1">Uncharacterized protein</fullName>
    </submittedName>
</protein>
<sequence>MSAGELRFRLPGRWFSVDLSTPDATTASIRAIARDAVGVADDRAAERAKVRQQLTAAVDAGASGAPRALMFSTEVAPGAPLPVSLLVFEPSGLRMSPAIGESALAVLAVLAERLAQLDPAAHATLVEVAGPGVPAVRTHTVRPLSEDDELEGITQLVADYWVPVPGSKQVLLARFATPLGELENVMLAFFDELLAVSYFAQQRPASLREMLMAQGG</sequence>
<gene>
    <name evidence="1" type="ORF">WDU93_14820</name>
</gene>
<evidence type="ECO:0000313" key="2">
    <source>
        <dbReference type="Proteomes" id="UP001366085"/>
    </source>
</evidence>
<reference evidence="1 2" key="1">
    <citation type="submission" date="2024-02" db="EMBL/GenBank/DDBJ databases">
        <authorList>
            <person name="Saticioglu I.B."/>
        </authorList>
    </citation>
    <scope>NUCLEOTIDE SEQUENCE [LARGE SCALE GENOMIC DNA]</scope>
    <source>
        <strain evidence="1 2">Mu-43</strain>
    </source>
</reference>
<keyword evidence="2" id="KW-1185">Reference proteome</keyword>
<name>A0ABU8LQJ1_9MICO</name>
<accession>A0ABU8LQJ1</accession>
<evidence type="ECO:0000313" key="1">
    <source>
        <dbReference type="EMBL" id="MEJ1092958.1"/>
    </source>
</evidence>
<comment type="caution">
    <text evidence="1">The sequence shown here is derived from an EMBL/GenBank/DDBJ whole genome shotgun (WGS) entry which is preliminary data.</text>
</comment>
<proteinExistence type="predicted"/>
<dbReference type="RefSeq" id="WP_337322013.1">
    <property type="nucleotide sequence ID" value="NZ_JBBDGN010000021.1"/>
</dbReference>
<dbReference type="EMBL" id="JBBDGN010000021">
    <property type="protein sequence ID" value="MEJ1092958.1"/>
    <property type="molecule type" value="Genomic_DNA"/>
</dbReference>
<organism evidence="1 2">
    <name type="scientific">Microbacterium istanbulense</name>
    <dbReference type="NCBI Taxonomy" id="3122049"/>
    <lineage>
        <taxon>Bacteria</taxon>
        <taxon>Bacillati</taxon>
        <taxon>Actinomycetota</taxon>
        <taxon>Actinomycetes</taxon>
        <taxon>Micrococcales</taxon>
        <taxon>Microbacteriaceae</taxon>
        <taxon>Microbacterium</taxon>
    </lineage>
</organism>